<dbReference type="Proteomes" id="UP000095287">
    <property type="component" value="Unplaced"/>
</dbReference>
<dbReference type="WBParaSite" id="L893_g9931.t1">
    <property type="protein sequence ID" value="L893_g9931.t1"/>
    <property type="gene ID" value="L893_g9931"/>
</dbReference>
<keyword evidence="2" id="KW-1185">Reference proteome</keyword>
<evidence type="ECO:0000313" key="2">
    <source>
        <dbReference type="Proteomes" id="UP000095287"/>
    </source>
</evidence>
<proteinExistence type="predicted"/>
<keyword evidence="1" id="KW-1133">Transmembrane helix</keyword>
<accession>A0A1I8AWZ1</accession>
<sequence length="44" mass="4966">MLDSRAFGICVSPFALISYAVHMGYIRMMDNKNIDGQQALIFRA</sequence>
<feature type="transmembrane region" description="Helical" evidence="1">
    <location>
        <begin position="6"/>
        <end position="26"/>
    </location>
</feature>
<organism evidence="2 3">
    <name type="scientific">Steinernema glaseri</name>
    <dbReference type="NCBI Taxonomy" id="37863"/>
    <lineage>
        <taxon>Eukaryota</taxon>
        <taxon>Metazoa</taxon>
        <taxon>Ecdysozoa</taxon>
        <taxon>Nematoda</taxon>
        <taxon>Chromadorea</taxon>
        <taxon>Rhabditida</taxon>
        <taxon>Tylenchina</taxon>
        <taxon>Panagrolaimomorpha</taxon>
        <taxon>Strongyloidoidea</taxon>
        <taxon>Steinernematidae</taxon>
        <taxon>Steinernema</taxon>
    </lineage>
</organism>
<name>A0A1I8AWZ1_9BILA</name>
<keyword evidence="1" id="KW-0812">Transmembrane</keyword>
<keyword evidence="1" id="KW-0472">Membrane</keyword>
<protein>
    <submittedName>
        <fullName evidence="3">Transmembrane protein</fullName>
    </submittedName>
</protein>
<evidence type="ECO:0000256" key="1">
    <source>
        <dbReference type="SAM" id="Phobius"/>
    </source>
</evidence>
<reference evidence="3" key="1">
    <citation type="submission" date="2016-11" db="UniProtKB">
        <authorList>
            <consortium name="WormBaseParasite"/>
        </authorList>
    </citation>
    <scope>IDENTIFICATION</scope>
</reference>
<evidence type="ECO:0000313" key="3">
    <source>
        <dbReference type="WBParaSite" id="L893_g9931.t1"/>
    </source>
</evidence>
<dbReference type="AlphaFoldDB" id="A0A1I8AWZ1"/>